<proteinExistence type="predicted"/>
<gene>
    <name evidence="1" type="ORF">AM592_07315</name>
</gene>
<sequence>MRVQKILCVISVILLLSGCLYPEEKKIHQMVPKNDQLSGVQEAVNEFKKDNGGLLPIKTSGTDTPLYQKYVIDFDRLSPRYLTEPPGTSFENGGEYLYVLTDVENKPTVKLIDLKISEEIRKLKLLLQMYKDRHKYPPFHKEMAGGLFALNYEKLGLKQPPEVTSPVTGNSLPLLIDGHGEIVVDYRSDLSFLLDHRNELYSKGAPIQDIYWKETPFVPAFSPGYTLNEKGEPEFISIMEK</sequence>
<dbReference type="Proteomes" id="UP000067625">
    <property type="component" value="Chromosome"/>
</dbReference>
<accession>A0A0M4FYE2</accession>
<reference evidence="2" key="1">
    <citation type="submission" date="2015-08" db="EMBL/GenBank/DDBJ databases">
        <title>Genome sequencing project for genomic taxonomy and phylogenomics of Bacillus-like bacteria.</title>
        <authorList>
            <person name="Liu B."/>
            <person name="Wang J."/>
            <person name="Zhu Y."/>
            <person name="Liu G."/>
            <person name="Chen Q."/>
            <person name="Chen Z."/>
            <person name="Lan J."/>
            <person name="Che J."/>
            <person name="Ge C."/>
            <person name="Shi H."/>
            <person name="Pan Z."/>
            <person name="Liu X."/>
        </authorList>
    </citation>
    <scope>NUCLEOTIDE SEQUENCE [LARGE SCALE GENOMIC DNA]</scope>
    <source>
        <strain evidence="2">FJAT-4402</strain>
    </source>
</reference>
<dbReference type="PATRIC" id="fig|1441095.3.peg.1613"/>
<keyword evidence="2" id="KW-1185">Reference proteome</keyword>
<evidence type="ECO:0000313" key="1">
    <source>
        <dbReference type="EMBL" id="ALC84143.1"/>
    </source>
</evidence>
<dbReference type="STRING" id="1441095.AM592_07315"/>
<organism evidence="1 2">
    <name type="scientific">Bacillus gobiensis</name>
    <dbReference type="NCBI Taxonomy" id="1441095"/>
    <lineage>
        <taxon>Bacteria</taxon>
        <taxon>Bacillati</taxon>
        <taxon>Bacillota</taxon>
        <taxon>Bacilli</taxon>
        <taxon>Bacillales</taxon>
        <taxon>Bacillaceae</taxon>
        <taxon>Bacillus</taxon>
    </lineage>
</organism>
<protein>
    <recommendedName>
        <fullName evidence="3">ABC transporter periplasmic binding protein yphF</fullName>
    </recommendedName>
</protein>
<reference evidence="1 2" key="2">
    <citation type="journal article" date="2016" name="Int. J. Syst. Evol. Microbiol.">
        <title>Bacillus gobiensis sp. nov., isolated from a soil sample.</title>
        <authorList>
            <person name="Liu B."/>
            <person name="Liu G.H."/>
            <person name="Cetin S."/>
            <person name="Schumann P."/>
            <person name="Pan Z.Z."/>
            <person name="Chen Q.Q."/>
        </authorList>
    </citation>
    <scope>NUCLEOTIDE SEQUENCE [LARGE SCALE GENOMIC DNA]</scope>
    <source>
        <strain evidence="1 2">FJAT-4402</strain>
    </source>
</reference>
<name>A0A0M4FYE2_9BACI</name>
<evidence type="ECO:0000313" key="2">
    <source>
        <dbReference type="Proteomes" id="UP000067625"/>
    </source>
</evidence>
<evidence type="ECO:0008006" key="3">
    <source>
        <dbReference type="Google" id="ProtNLM"/>
    </source>
</evidence>
<dbReference type="PROSITE" id="PS51257">
    <property type="entry name" value="PROKAR_LIPOPROTEIN"/>
    <property type="match status" value="1"/>
</dbReference>
<dbReference type="EMBL" id="CP012600">
    <property type="protein sequence ID" value="ALC84143.1"/>
    <property type="molecule type" value="Genomic_DNA"/>
</dbReference>
<dbReference type="AlphaFoldDB" id="A0A0M4FYE2"/>